<dbReference type="GO" id="GO:0005886">
    <property type="term" value="C:plasma membrane"/>
    <property type="evidence" value="ECO:0007669"/>
    <property type="project" value="TreeGrafter"/>
</dbReference>
<dbReference type="CDD" id="cd06259">
    <property type="entry name" value="YdcF-like"/>
    <property type="match status" value="1"/>
</dbReference>
<evidence type="ECO:0000313" key="3">
    <source>
        <dbReference type="Proteomes" id="UP000636264"/>
    </source>
</evidence>
<gene>
    <name evidence="2" type="ORF">GCM10011385_04710</name>
</gene>
<reference evidence="2" key="2">
    <citation type="submission" date="2020-09" db="EMBL/GenBank/DDBJ databases">
        <authorList>
            <person name="Sun Q."/>
            <person name="Zhou Y."/>
        </authorList>
    </citation>
    <scope>NUCLEOTIDE SEQUENCE</scope>
    <source>
        <strain evidence="2">CGMCC 1.15320</strain>
    </source>
</reference>
<dbReference type="PANTHER" id="PTHR30336">
    <property type="entry name" value="INNER MEMBRANE PROTEIN, PROBABLE PERMEASE"/>
    <property type="match status" value="1"/>
</dbReference>
<dbReference type="Pfam" id="PF02698">
    <property type="entry name" value="DUF218"/>
    <property type="match status" value="1"/>
</dbReference>
<dbReference type="PANTHER" id="PTHR30336:SF4">
    <property type="entry name" value="ENVELOPE BIOGENESIS FACTOR ELYC"/>
    <property type="match status" value="1"/>
</dbReference>
<dbReference type="Gene3D" id="3.40.50.620">
    <property type="entry name" value="HUPs"/>
    <property type="match status" value="1"/>
</dbReference>
<dbReference type="Proteomes" id="UP000636264">
    <property type="component" value="Unassembled WGS sequence"/>
</dbReference>
<accession>A0A916RDX7</accession>
<organism evidence="2 3">
    <name type="scientific">Nitratireductor aestuarii</name>
    <dbReference type="NCBI Taxonomy" id="1735103"/>
    <lineage>
        <taxon>Bacteria</taxon>
        <taxon>Pseudomonadati</taxon>
        <taxon>Pseudomonadota</taxon>
        <taxon>Alphaproteobacteria</taxon>
        <taxon>Hyphomicrobiales</taxon>
        <taxon>Phyllobacteriaceae</taxon>
        <taxon>Nitratireductor</taxon>
    </lineage>
</organism>
<feature type="domain" description="DUF218" evidence="1">
    <location>
        <begin position="26"/>
        <end position="147"/>
    </location>
</feature>
<comment type="caution">
    <text evidence="2">The sequence shown here is derived from an EMBL/GenBank/DDBJ whole genome shotgun (WGS) entry which is preliminary data.</text>
</comment>
<dbReference type="InterPro" id="IPR003848">
    <property type="entry name" value="DUF218"/>
</dbReference>
<evidence type="ECO:0000313" key="2">
    <source>
        <dbReference type="EMBL" id="GGA54192.1"/>
    </source>
</evidence>
<evidence type="ECO:0000259" key="1">
    <source>
        <dbReference type="Pfam" id="PF02698"/>
    </source>
</evidence>
<reference evidence="2" key="1">
    <citation type="journal article" date="2014" name="Int. J. Syst. Evol. Microbiol.">
        <title>Complete genome sequence of Corynebacterium casei LMG S-19264T (=DSM 44701T), isolated from a smear-ripened cheese.</title>
        <authorList>
            <consortium name="US DOE Joint Genome Institute (JGI-PGF)"/>
            <person name="Walter F."/>
            <person name="Albersmeier A."/>
            <person name="Kalinowski J."/>
            <person name="Ruckert C."/>
        </authorList>
    </citation>
    <scope>NUCLEOTIDE SEQUENCE</scope>
    <source>
        <strain evidence="2">CGMCC 1.15320</strain>
    </source>
</reference>
<proteinExistence type="predicted"/>
<name>A0A916RDX7_9HYPH</name>
<dbReference type="AlphaFoldDB" id="A0A916RDX7"/>
<dbReference type="EMBL" id="BMIF01000001">
    <property type="protein sequence ID" value="GGA54192.1"/>
    <property type="molecule type" value="Genomic_DNA"/>
</dbReference>
<protein>
    <recommendedName>
        <fullName evidence="1">DUF218 domain-containing protein</fullName>
    </recommendedName>
</protein>
<dbReference type="InterPro" id="IPR014729">
    <property type="entry name" value="Rossmann-like_a/b/a_fold"/>
</dbReference>
<dbReference type="InterPro" id="IPR051599">
    <property type="entry name" value="Cell_Envelope_Assoc"/>
</dbReference>
<dbReference type="GO" id="GO:0000270">
    <property type="term" value="P:peptidoglycan metabolic process"/>
    <property type="evidence" value="ECO:0007669"/>
    <property type="project" value="TreeGrafter"/>
</dbReference>
<keyword evidence="3" id="KW-1185">Reference proteome</keyword>
<dbReference type="GO" id="GO:0043164">
    <property type="term" value="P:Gram-negative-bacterium-type cell wall biogenesis"/>
    <property type="evidence" value="ECO:0007669"/>
    <property type="project" value="TreeGrafter"/>
</dbReference>
<sequence length="192" mass="21277">MEWARKKIAADDRTYVEPLAFAYGPLMAAVDMYHQCAQGQLKCTFITAGADIAGNGISEAEVSARALIKAGIPTQAIIREEESLNTWESSRHVGEILHSLKPKRVVLLQSAPMMKRSLLYLEHFGVIAEPMAAAYLTTSHTNMSATGLNFLAAEVGFQEHFDIWRYTLYNYLGWNEPKEPPLALGELSQSST</sequence>